<proteinExistence type="inferred from homology"/>
<dbReference type="InterPro" id="IPR000014">
    <property type="entry name" value="PAS"/>
</dbReference>
<feature type="signal peptide" evidence="8">
    <location>
        <begin position="1"/>
        <end position="32"/>
    </location>
</feature>
<feature type="domain" description="HAMP" evidence="11">
    <location>
        <begin position="211"/>
        <end position="264"/>
    </location>
</feature>
<evidence type="ECO:0000256" key="6">
    <source>
        <dbReference type="SAM" id="MobiDB-lite"/>
    </source>
</evidence>
<dbReference type="Proteomes" id="UP000284547">
    <property type="component" value="Unassembled WGS sequence"/>
</dbReference>
<dbReference type="InterPro" id="IPR003660">
    <property type="entry name" value="HAMP_dom"/>
</dbReference>
<dbReference type="GO" id="GO:0007165">
    <property type="term" value="P:signal transduction"/>
    <property type="evidence" value="ECO:0007669"/>
    <property type="project" value="UniProtKB-KW"/>
</dbReference>
<keyword evidence="7" id="KW-1133">Transmembrane helix</keyword>
<feature type="domain" description="PAC" evidence="10">
    <location>
        <begin position="450"/>
        <end position="502"/>
    </location>
</feature>
<gene>
    <name evidence="12" type="ORF">D1012_12395</name>
</gene>
<dbReference type="GO" id="GO:0016020">
    <property type="term" value="C:membrane"/>
    <property type="evidence" value="ECO:0007669"/>
    <property type="project" value="UniProtKB-SubCell"/>
</dbReference>
<dbReference type="Pfam" id="PF00015">
    <property type="entry name" value="MCPsignal"/>
    <property type="match status" value="1"/>
</dbReference>
<dbReference type="PROSITE" id="PS50111">
    <property type="entry name" value="CHEMOTAXIS_TRANSDUC_2"/>
    <property type="match status" value="1"/>
</dbReference>
<feature type="domain" description="HAMP" evidence="11">
    <location>
        <begin position="509"/>
        <end position="561"/>
    </location>
</feature>
<dbReference type="OrthoDB" id="354287at2"/>
<dbReference type="RefSeq" id="WP_118152642.1">
    <property type="nucleotide sequence ID" value="NZ_QWEY01000006.1"/>
</dbReference>
<keyword evidence="7" id="KW-0472">Membrane</keyword>
<dbReference type="EMBL" id="QWEY01000006">
    <property type="protein sequence ID" value="RGP36943.1"/>
    <property type="molecule type" value="Genomic_DNA"/>
</dbReference>
<keyword evidence="5" id="KW-0175">Coiled coil</keyword>
<evidence type="ECO:0000259" key="9">
    <source>
        <dbReference type="PROSITE" id="PS50111"/>
    </source>
</evidence>
<evidence type="ECO:0000256" key="2">
    <source>
        <dbReference type="ARBA" id="ARBA00022500"/>
    </source>
</evidence>
<dbReference type="AlphaFoldDB" id="A0A411Z1K5"/>
<protein>
    <submittedName>
        <fullName evidence="12">PAS domain-containing protein</fullName>
    </submittedName>
</protein>
<name>A0A411Z1K5_9RHOB</name>
<keyword evidence="2" id="KW-0145">Chemotaxis</keyword>
<dbReference type="Gene3D" id="6.10.340.10">
    <property type="match status" value="1"/>
</dbReference>
<dbReference type="InterPro" id="IPR004089">
    <property type="entry name" value="MCPsignal_dom"/>
</dbReference>
<dbReference type="InterPro" id="IPR013656">
    <property type="entry name" value="PAS_4"/>
</dbReference>
<dbReference type="CDD" id="cd11386">
    <property type="entry name" value="MCP_signal"/>
    <property type="match status" value="1"/>
</dbReference>
<evidence type="ECO:0000256" key="3">
    <source>
        <dbReference type="ARBA" id="ARBA00029447"/>
    </source>
</evidence>
<feature type="transmembrane region" description="Helical" evidence="7">
    <location>
        <begin position="191"/>
        <end position="213"/>
    </location>
</feature>
<evidence type="ECO:0000256" key="4">
    <source>
        <dbReference type="PROSITE-ProRule" id="PRU00284"/>
    </source>
</evidence>
<dbReference type="PANTHER" id="PTHR43531:SF11">
    <property type="entry name" value="METHYL-ACCEPTING CHEMOTAXIS PROTEIN 3"/>
    <property type="match status" value="1"/>
</dbReference>
<dbReference type="FunFam" id="1.10.287.950:FF:000001">
    <property type="entry name" value="Methyl-accepting chemotaxis sensory transducer"/>
    <property type="match status" value="1"/>
</dbReference>
<dbReference type="InterPro" id="IPR051310">
    <property type="entry name" value="MCP_chemotaxis"/>
</dbReference>
<keyword evidence="13" id="KW-1185">Reference proteome</keyword>
<feature type="coiled-coil region" evidence="5">
    <location>
        <begin position="493"/>
        <end position="520"/>
    </location>
</feature>
<dbReference type="Gene3D" id="1.10.287.950">
    <property type="entry name" value="Methyl-accepting chemotaxis protein"/>
    <property type="match status" value="1"/>
</dbReference>
<feature type="domain" description="Methyl-accepting transducer" evidence="9">
    <location>
        <begin position="566"/>
        <end position="795"/>
    </location>
</feature>
<evidence type="ECO:0000259" key="10">
    <source>
        <dbReference type="PROSITE" id="PS50113"/>
    </source>
</evidence>
<dbReference type="SMART" id="SM00283">
    <property type="entry name" value="MA"/>
    <property type="match status" value="1"/>
</dbReference>
<evidence type="ECO:0000256" key="1">
    <source>
        <dbReference type="ARBA" id="ARBA00004370"/>
    </source>
</evidence>
<comment type="similarity">
    <text evidence="3">Belongs to the methyl-accepting chemotaxis (MCP) protein family.</text>
</comment>
<dbReference type="Pfam" id="PF00672">
    <property type="entry name" value="HAMP"/>
    <property type="match status" value="1"/>
</dbReference>
<evidence type="ECO:0000256" key="7">
    <source>
        <dbReference type="SAM" id="Phobius"/>
    </source>
</evidence>
<dbReference type="CDD" id="cd06225">
    <property type="entry name" value="HAMP"/>
    <property type="match status" value="1"/>
</dbReference>
<dbReference type="PANTHER" id="PTHR43531">
    <property type="entry name" value="PROTEIN ICFG"/>
    <property type="match status" value="1"/>
</dbReference>
<comment type="caution">
    <text evidence="12">The sequence shown here is derived from an EMBL/GenBank/DDBJ whole genome shotgun (WGS) entry which is preliminary data.</text>
</comment>
<dbReference type="SMART" id="SM00304">
    <property type="entry name" value="HAMP"/>
    <property type="match status" value="2"/>
</dbReference>
<dbReference type="Gene3D" id="3.30.450.20">
    <property type="entry name" value="PAS domain"/>
    <property type="match status" value="2"/>
</dbReference>
<keyword evidence="4" id="KW-0807">Transducer</keyword>
<evidence type="ECO:0000256" key="8">
    <source>
        <dbReference type="SAM" id="SignalP"/>
    </source>
</evidence>
<dbReference type="SUPFAM" id="SSF58104">
    <property type="entry name" value="Methyl-accepting chemotaxis protein (MCP) signaling domain"/>
    <property type="match status" value="1"/>
</dbReference>
<feature type="chain" id="PRO_5019091944" evidence="8">
    <location>
        <begin position="33"/>
        <end position="876"/>
    </location>
</feature>
<dbReference type="SUPFAM" id="SSF158472">
    <property type="entry name" value="HAMP domain-like"/>
    <property type="match status" value="1"/>
</dbReference>
<dbReference type="SUPFAM" id="SSF55785">
    <property type="entry name" value="PYP-like sensor domain (PAS domain)"/>
    <property type="match status" value="1"/>
</dbReference>
<organism evidence="12 13">
    <name type="scientific">Pseudotabrizicola alkalilacus</name>
    <dbReference type="NCBI Taxonomy" id="2305252"/>
    <lineage>
        <taxon>Bacteria</taxon>
        <taxon>Pseudomonadati</taxon>
        <taxon>Pseudomonadota</taxon>
        <taxon>Alphaproteobacteria</taxon>
        <taxon>Rhodobacterales</taxon>
        <taxon>Paracoccaceae</taxon>
        <taxon>Pseudotabrizicola</taxon>
    </lineage>
</organism>
<dbReference type="Pfam" id="PF08448">
    <property type="entry name" value="PAS_4"/>
    <property type="match status" value="1"/>
</dbReference>
<dbReference type="GO" id="GO:0006935">
    <property type="term" value="P:chemotaxis"/>
    <property type="evidence" value="ECO:0007669"/>
    <property type="project" value="UniProtKB-KW"/>
</dbReference>
<dbReference type="PROSITE" id="PS50885">
    <property type="entry name" value="HAMP"/>
    <property type="match status" value="2"/>
</dbReference>
<feature type="compositionally biased region" description="Basic and acidic residues" evidence="6">
    <location>
        <begin position="808"/>
        <end position="822"/>
    </location>
</feature>
<keyword evidence="8" id="KW-0732">Signal</keyword>
<feature type="compositionally biased region" description="Low complexity" evidence="6">
    <location>
        <begin position="835"/>
        <end position="844"/>
    </location>
</feature>
<reference evidence="12 13" key="1">
    <citation type="submission" date="2018-08" db="EMBL/GenBank/DDBJ databases">
        <title>Flavobacterium tibetense sp. nov., isolated from a wetland YonghuCo on Tibetan Plateau.</title>
        <authorList>
            <person name="Phurbu D."/>
            <person name="Lu H."/>
            <person name="Xing P."/>
        </authorList>
    </citation>
    <scope>NUCLEOTIDE SEQUENCE [LARGE SCALE GENOMIC DNA]</scope>
    <source>
        <strain evidence="12 13">DJC</strain>
    </source>
</reference>
<feature type="region of interest" description="Disordered" evidence="6">
    <location>
        <begin position="808"/>
        <end position="876"/>
    </location>
</feature>
<evidence type="ECO:0000256" key="5">
    <source>
        <dbReference type="SAM" id="Coils"/>
    </source>
</evidence>
<dbReference type="InterPro" id="IPR000700">
    <property type="entry name" value="PAS-assoc_C"/>
</dbReference>
<evidence type="ECO:0000259" key="11">
    <source>
        <dbReference type="PROSITE" id="PS50885"/>
    </source>
</evidence>
<keyword evidence="7" id="KW-0812">Transmembrane</keyword>
<dbReference type="InterPro" id="IPR035965">
    <property type="entry name" value="PAS-like_dom_sf"/>
</dbReference>
<dbReference type="Pfam" id="PF13188">
    <property type="entry name" value="PAS_8"/>
    <property type="match status" value="1"/>
</dbReference>
<evidence type="ECO:0000313" key="13">
    <source>
        <dbReference type="Proteomes" id="UP000284547"/>
    </source>
</evidence>
<accession>A0A411Z1K5</accession>
<sequence length="876" mass="92511">MTLPARSLFHLRSIFLKATAITALTVAVVAAASVYHGNSDTEVLLQTALKDTAGTVTNMTGHNAGGALRFNKPEAAQVIEQELFDLVGTDLSEVLTLRLDGSVFSQAIRPGTDQTGDTLALGKTLLSQTAIWLAQGRQPSHEEELIFDDTGLIVAHPVYFGAESQLVGVIVTRWSDARLQNEIASKMRQNLVIGAAIFAVMLIVAALLFRLFIARPLRRLSTAVGKVAAGEYSVEVPGRTSLDEIGDIARALEGFRSDLAASVDITRIGMFKGSAFEGASAALMITDPEFRILFANGAAQSLMTSHLSAGSGGALIGRAATSLDPSLGALSGLVGAGQQKHIGFSRGREMFEVSLAAITDTAGVLTGYVLEWRMTTQDRRNAAVLSAIDAGQLRAEISRNGQIEAANDRFAALFTQSAATIAGRDCRSVLSFDTQASGDLWSAIRSGDIVEGLLRLVLPTGGQALLDARLTPVKDDKGMAQSYLLLASDVTRQQMEQRDADEKRREMETAQTKVVDALRAALAQLSNGDLTATLKDQFDTRYEGLRSDFNEATDRLRAAMSDVVSSSAAIRGEVGDISNAADNLSRRTEQQAATLEETSAALDQMTNSVKSTAEVANHANTKVEVAKQNAETSGRVVREAVSAMGEIEQSSSKISRITSVIDEIAFQTNLLALNAGVEAARAGEAGRGFAVVASEVRDLAQRSSEAAREIAGLITASSDQVKRGVSLVAEAGRSLTGIQSAVGEIHGLVSEIAGSAREQSNGIAELNTAVKHLDQVTQQNAAMFEETSAASQSLNRAATALAETTERFTLHSASDRAGDRMSDASAGRTARSWGAPKPAAKPAPGTFQSSRSAPARSGTRDNLALQSTAAEGWEAF</sequence>
<dbReference type="PROSITE" id="PS50113">
    <property type="entry name" value="PAC"/>
    <property type="match status" value="1"/>
</dbReference>
<evidence type="ECO:0000313" key="12">
    <source>
        <dbReference type="EMBL" id="RGP36943.1"/>
    </source>
</evidence>
<comment type="subcellular location">
    <subcellularLocation>
        <location evidence="1">Membrane</location>
    </subcellularLocation>
</comment>